<proteinExistence type="predicted"/>
<reference evidence="3" key="1">
    <citation type="journal article" date="2017" name="Nat. Microbiol.">
        <title>Global analysis of biosynthetic gene clusters reveals vast potential of secondary metabolite production in Penicillium species.</title>
        <authorList>
            <person name="Nielsen J.C."/>
            <person name="Grijseels S."/>
            <person name="Prigent S."/>
            <person name="Ji B."/>
            <person name="Dainat J."/>
            <person name="Nielsen K.F."/>
            <person name="Frisvad J.C."/>
            <person name="Workman M."/>
            <person name="Nielsen J."/>
        </authorList>
    </citation>
    <scope>NUCLEOTIDE SEQUENCE [LARGE SCALE GENOMIC DNA]</scope>
    <source>
        <strain evidence="3">IBT 14082</strain>
    </source>
</reference>
<protein>
    <submittedName>
        <fullName evidence="2">Uncharacterized protein</fullName>
    </submittedName>
</protein>
<keyword evidence="3" id="KW-1185">Reference proteome</keyword>
<dbReference type="STRING" id="254877.A0A1V6SGV7"/>
<gene>
    <name evidence="2" type="ORF">PENFLA_c052G06124</name>
</gene>
<feature type="compositionally biased region" description="Low complexity" evidence="1">
    <location>
        <begin position="24"/>
        <end position="37"/>
    </location>
</feature>
<accession>A0A1V6SGV7</accession>
<name>A0A1V6SGV7_9EURO</name>
<dbReference type="AlphaFoldDB" id="A0A1V6SGV7"/>
<feature type="compositionally biased region" description="Basic residues" evidence="1">
    <location>
        <begin position="87"/>
        <end position="100"/>
    </location>
</feature>
<dbReference type="OrthoDB" id="4357141at2759"/>
<evidence type="ECO:0000313" key="2">
    <source>
        <dbReference type="EMBL" id="OQE13237.1"/>
    </source>
</evidence>
<feature type="region of interest" description="Disordered" evidence="1">
    <location>
        <begin position="1"/>
        <end position="107"/>
    </location>
</feature>
<organism evidence="2 3">
    <name type="scientific">Penicillium flavigenum</name>
    <dbReference type="NCBI Taxonomy" id="254877"/>
    <lineage>
        <taxon>Eukaryota</taxon>
        <taxon>Fungi</taxon>
        <taxon>Dikarya</taxon>
        <taxon>Ascomycota</taxon>
        <taxon>Pezizomycotina</taxon>
        <taxon>Eurotiomycetes</taxon>
        <taxon>Eurotiomycetidae</taxon>
        <taxon>Eurotiales</taxon>
        <taxon>Aspergillaceae</taxon>
        <taxon>Penicillium</taxon>
    </lineage>
</organism>
<evidence type="ECO:0000313" key="3">
    <source>
        <dbReference type="Proteomes" id="UP000191342"/>
    </source>
</evidence>
<dbReference type="EMBL" id="MLQL01000052">
    <property type="protein sequence ID" value="OQE13237.1"/>
    <property type="molecule type" value="Genomic_DNA"/>
</dbReference>
<evidence type="ECO:0000256" key="1">
    <source>
        <dbReference type="SAM" id="MobiDB-lite"/>
    </source>
</evidence>
<sequence>MWSKRQPTITPKKATIAVIIPQEQVPSPQSLQGSQSQEMPAQEVPEEPEVSENTTDTEHNPEQSESEQSSSEEETSNVHVPITPSRTPKRPKTPKSKSSRKSVLSSSVMSFEDFRECFDKYENALPDDKKRCREEITLGYARCVWKLEDTIQFPLSSSSKRPRTR</sequence>
<dbReference type="Proteomes" id="UP000191342">
    <property type="component" value="Unassembled WGS sequence"/>
</dbReference>
<comment type="caution">
    <text evidence="2">The sequence shown here is derived from an EMBL/GenBank/DDBJ whole genome shotgun (WGS) entry which is preliminary data.</text>
</comment>